<comment type="caution">
    <text evidence="5">The sequence shown here is derived from an EMBL/GenBank/DDBJ whole genome shotgun (WGS) entry which is preliminary data.</text>
</comment>
<keyword evidence="1" id="KW-0285">Flavoprotein</keyword>
<dbReference type="Gene3D" id="3.50.50.60">
    <property type="entry name" value="FAD/NAD(P)-binding domain"/>
    <property type="match status" value="2"/>
</dbReference>
<feature type="domain" description="FAD-binding" evidence="4">
    <location>
        <begin position="309"/>
        <end position="382"/>
    </location>
</feature>
<dbReference type="GO" id="GO:0071949">
    <property type="term" value="F:FAD binding"/>
    <property type="evidence" value="ECO:0007669"/>
    <property type="project" value="InterPro"/>
</dbReference>
<dbReference type="InterPro" id="IPR036188">
    <property type="entry name" value="FAD/NAD-bd_sf"/>
</dbReference>
<dbReference type="SUPFAM" id="SSF51905">
    <property type="entry name" value="FAD/NAD(P)-binding domain"/>
    <property type="match status" value="1"/>
</dbReference>
<evidence type="ECO:0000313" key="6">
    <source>
        <dbReference type="Proteomes" id="UP001239445"/>
    </source>
</evidence>
<evidence type="ECO:0000259" key="4">
    <source>
        <dbReference type="Pfam" id="PF01494"/>
    </source>
</evidence>
<keyword evidence="3" id="KW-0560">Oxidoreductase</keyword>
<sequence length="614" mass="69146">MEETTVLIVGAGPSGLALGALLGRMNVKVVMLEKDTEVCEDPRGIVVNGDAVRISYQIGIGEGLTKRIGKDIGVLNFHRGNFRTSPFMTFDIRVDWAEQAVSNNITQFQPNYEREIRAILKDFPSCELRTGCEVLSRRQESDNSTVIEYVDQTGTRKSIRTRWLVGADGKRGVVRKKFLEPEGIRQEESDWTYVGTWVAANLHITTPTPESHPDFPLWKLGYTPEQVHDAFWPSGFHFCNDSKRPAVSGRFGPPNSGFWRHEYSVELEDDLKDVQSHFWSLFAPWMVIPGSTFSRALKQAVEFPRDCINVVRCRPFTFAVKVVNRWFSKNAMLIGDAAHVFPPFGGQGIATGIRDAQALGWRLAMMSRLGVSQATQERILTGWAQERRHGWKASLLATKLNGSIVNQRSAVWGFLYRTFMRLLWKFKAIAWYRTHNAFRDKLIYNHETCPDGFFLESGGRKVAQVWVRKDGEPPKLSDSAVLRNLSHLSLLVLVRRGNGSTVNALHGEVAAALKQADLPGELVTMDDVTFYEVDDTPSENTDTGSLEIYHPCTAEELATQGVTPIQGYRHTAIQDRFSPSTRFVLVRPDFFVHSVAANQEELLANLGKARDYFS</sequence>
<keyword evidence="2" id="KW-0274">FAD</keyword>
<dbReference type="EMBL" id="MU839842">
    <property type="protein sequence ID" value="KAK1751475.1"/>
    <property type="molecule type" value="Genomic_DNA"/>
</dbReference>
<accession>A0AAJ0B4D4</accession>
<evidence type="ECO:0000313" key="5">
    <source>
        <dbReference type="EMBL" id="KAK1751475.1"/>
    </source>
</evidence>
<dbReference type="PRINTS" id="PR00420">
    <property type="entry name" value="RNGMNOXGNASE"/>
</dbReference>
<dbReference type="InterPro" id="IPR050631">
    <property type="entry name" value="PheA/TfdB_FAD_monoxygenase"/>
</dbReference>
<gene>
    <name evidence="5" type="ORF">QBC47DRAFT_425581</name>
</gene>
<dbReference type="PANTHER" id="PTHR43476:SF3">
    <property type="entry name" value="FAD-BINDING MONOOXYGENASE"/>
    <property type="match status" value="1"/>
</dbReference>
<dbReference type="AlphaFoldDB" id="A0AAJ0B4D4"/>
<dbReference type="PANTHER" id="PTHR43476">
    <property type="entry name" value="3-(3-HYDROXY-PHENYL)PROPIONATE/3-HYDROXYCINNAMIC ACID HYDROXYLASE"/>
    <property type="match status" value="1"/>
</dbReference>
<name>A0AAJ0B4D4_9PEZI</name>
<protein>
    <recommendedName>
        <fullName evidence="4">FAD-binding domain-containing protein</fullName>
    </recommendedName>
</protein>
<keyword evidence="6" id="KW-1185">Reference proteome</keyword>
<dbReference type="InterPro" id="IPR002938">
    <property type="entry name" value="FAD-bd"/>
</dbReference>
<organism evidence="5 6">
    <name type="scientific">Echria macrotheca</name>
    <dbReference type="NCBI Taxonomy" id="438768"/>
    <lineage>
        <taxon>Eukaryota</taxon>
        <taxon>Fungi</taxon>
        <taxon>Dikarya</taxon>
        <taxon>Ascomycota</taxon>
        <taxon>Pezizomycotina</taxon>
        <taxon>Sordariomycetes</taxon>
        <taxon>Sordariomycetidae</taxon>
        <taxon>Sordariales</taxon>
        <taxon>Schizotheciaceae</taxon>
        <taxon>Echria</taxon>
    </lineage>
</organism>
<feature type="domain" description="FAD-binding" evidence="4">
    <location>
        <begin position="3"/>
        <end position="198"/>
    </location>
</feature>
<evidence type="ECO:0000256" key="1">
    <source>
        <dbReference type="ARBA" id="ARBA00022630"/>
    </source>
</evidence>
<evidence type="ECO:0000256" key="3">
    <source>
        <dbReference type="ARBA" id="ARBA00023002"/>
    </source>
</evidence>
<evidence type="ECO:0000256" key="2">
    <source>
        <dbReference type="ARBA" id="ARBA00022827"/>
    </source>
</evidence>
<dbReference type="Proteomes" id="UP001239445">
    <property type="component" value="Unassembled WGS sequence"/>
</dbReference>
<dbReference type="Pfam" id="PF01494">
    <property type="entry name" value="FAD_binding_3"/>
    <property type="match status" value="2"/>
</dbReference>
<proteinExistence type="predicted"/>
<reference evidence="5" key="1">
    <citation type="submission" date="2023-06" db="EMBL/GenBank/DDBJ databases">
        <title>Genome-scale phylogeny and comparative genomics of the fungal order Sordariales.</title>
        <authorList>
            <consortium name="Lawrence Berkeley National Laboratory"/>
            <person name="Hensen N."/>
            <person name="Bonometti L."/>
            <person name="Westerberg I."/>
            <person name="Brannstrom I.O."/>
            <person name="Guillou S."/>
            <person name="Cros-Aarteil S."/>
            <person name="Calhoun S."/>
            <person name="Haridas S."/>
            <person name="Kuo A."/>
            <person name="Mondo S."/>
            <person name="Pangilinan J."/>
            <person name="Riley R."/>
            <person name="Labutti K."/>
            <person name="Andreopoulos B."/>
            <person name="Lipzen A."/>
            <person name="Chen C."/>
            <person name="Yanf M."/>
            <person name="Daum C."/>
            <person name="Ng V."/>
            <person name="Clum A."/>
            <person name="Steindorff A."/>
            <person name="Ohm R."/>
            <person name="Martin F."/>
            <person name="Silar P."/>
            <person name="Natvig D."/>
            <person name="Lalanne C."/>
            <person name="Gautier V."/>
            <person name="Ament-Velasquez S.L."/>
            <person name="Kruys A."/>
            <person name="Hutchinson M.I."/>
            <person name="Powell A.J."/>
            <person name="Barry K."/>
            <person name="Miller A.N."/>
            <person name="Grigoriev I.V."/>
            <person name="Debuchy R."/>
            <person name="Gladieux P."/>
            <person name="Thoren M.H."/>
            <person name="Johannesson H."/>
        </authorList>
    </citation>
    <scope>NUCLEOTIDE SEQUENCE</scope>
    <source>
        <strain evidence="5">PSN4</strain>
    </source>
</reference>
<dbReference type="GO" id="GO:0016491">
    <property type="term" value="F:oxidoreductase activity"/>
    <property type="evidence" value="ECO:0007669"/>
    <property type="project" value="UniProtKB-KW"/>
</dbReference>